<dbReference type="OrthoDB" id="292401at2"/>
<feature type="domain" description="DUF7691" evidence="1">
    <location>
        <begin position="1"/>
        <end position="178"/>
    </location>
</feature>
<dbReference type="Proteomes" id="UP000316714">
    <property type="component" value="Unassembled WGS sequence"/>
</dbReference>
<accession>A0A5C5VK40</accession>
<comment type="caution">
    <text evidence="2">The sequence shown here is derived from an EMBL/GenBank/DDBJ whole genome shotgun (WGS) entry which is preliminary data.</text>
</comment>
<dbReference type="EMBL" id="SIHJ01000001">
    <property type="protein sequence ID" value="TWT38082.1"/>
    <property type="molecule type" value="Genomic_DNA"/>
</dbReference>
<protein>
    <recommendedName>
        <fullName evidence="1">DUF7691 domain-containing protein</fullName>
    </recommendedName>
</protein>
<proteinExistence type="predicted"/>
<dbReference type="Pfam" id="PF24740">
    <property type="entry name" value="DUF7691"/>
    <property type="match status" value="1"/>
</dbReference>
<dbReference type="InterPro" id="IPR056108">
    <property type="entry name" value="DUF7691"/>
</dbReference>
<evidence type="ECO:0000313" key="2">
    <source>
        <dbReference type="EMBL" id="TWT38082.1"/>
    </source>
</evidence>
<dbReference type="AlphaFoldDB" id="A0A5C5VK40"/>
<dbReference type="RefSeq" id="WP_146565371.1">
    <property type="nucleotide sequence ID" value="NZ_SIHJ01000001.1"/>
</dbReference>
<reference evidence="2 3" key="1">
    <citation type="submission" date="2019-02" db="EMBL/GenBank/DDBJ databases">
        <title>Deep-cultivation of Planctomycetes and their phenomic and genomic characterization uncovers novel biology.</title>
        <authorList>
            <person name="Wiegand S."/>
            <person name="Jogler M."/>
            <person name="Boedeker C."/>
            <person name="Pinto D."/>
            <person name="Vollmers J."/>
            <person name="Rivas-Marin E."/>
            <person name="Kohn T."/>
            <person name="Peeters S.H."/>
            <person name="Heuer A."/>
            <person name="Rast P."/>
            <person name="Oberbeckmann S."/>
            <person name="Bunk B."/>
            <person name="Jeske O."/>
            <person name="Meyerdierks A."/>
            <person name="Storesund J.E."/>
            <person name="Kallscheuer N."/>
            <person name="Luecker S."/>
            <person name="Lage O.M."/>
            <person name="Pohl T."/>
            <person name="Merkel B.J."/>
            <person name="Hornburger P."/>
            <person name="Mueller R.-W."/>
            <person name="Bruemmer F."/>
            <person name="Labrenz M."/>
            <person name="Spormann A.M."/>
            <person name="Op Den Camp H."/>
            <person name="Overmann J."/>
            <person name="Amann R."/>
            <person name="Jetten M.S.M."/>
            <person name="Mascher T."/>
            <person name="Medema M.H."/>
            <person name="Devos D.P."/>
            <person name="Kaster A.-K."/>
            <person name="Ovreas L."/>
            <person name="Rohde M."/>
            <person name="Galperin M.Y."/>
            <person name="Jogler C."/>
        </authorList>
    </citation>
    <scope>NUCLEOTIDE SEQUENCE [LARGE SCALE GENOMIC DNA]</scope>
    <source>
        <strain evidence="2 3">KOR34</strain>
    </source>
</reference>
<evidence type="ECO:0000313" key="3">
    <source>
        <dbReference type="Proteomes" id="UP000316714"/>
    </source>
</evidence>
<gene>
    <name evidence="2" type="ORF">KOR34_30500</name>
</gene>
<evidence type="ECO:0000259" key="1">
    <source>
        <dbReference type="Pfam" id="PF24740"/>
    </source>
</evidence>
<keyword evidence="3" id="KW-1185">Reference proteome</keyword>
<name>A0A5C5VK40_9BACT</name>
<sequence length="178" mass="19741">MSYALSACVVDADQLTRMVGCGDESVVQQVMEADPEAFDYEPDDDELSVAQALRHLVMGEPTQPDDAHQYGYALQALCNHAGETILPDVWGGVRWAAVEDCGLEDLLTQTGPPIALPENDDFPAIGHLKRSELDAALKAARKRRDKVLDEDLEDLLDEFIDWLEAARSAHLDVVFFYH</sequence>
<organism evidence="2 3">
    <name type="scientific">Posidoniimonas corsicana</name>
    <dbReference type="NCBI Taxonomy" id="1938618"/>
    <lineage>
        <taxon>Bacteria</taxon>
        <taxon>Pseudomonadati</taxon>
        <taxon>Planctomycetota</taxon>
        <taxon>Planctomycetia</taxon>
        <taxon>Pirellulales</taxon>
        <taxon>Lacipirellulaceae</taxon>
        <taxon>Posidoniimonas</taxon>
    </lineage>
</organism>